<keyword evidence="1" id="KW-0472">Membrane</keyword>
<accession>A0AA88XQP0</accession>
<organism evidence="2 3">
    <name type="scientific">Pinctada imbricata</name>
    <name type="common">Atlantic pearl-oyster</name>
    <name type="synonym">Pinctada martensii</name>
    <dbReference type="NCBI Taxonomy" id="66713"/>
    <lineage>
        <taxon>Eukaryota</taxon>
        <taxon>Metazoa</taxon>
        <taxon>Spiralia</taxon>
        <taxon>Lophotrochozoa</taxon>
        <taxon>Mollusca</taxon>
        <taxon>Bivalvia</taxon>
        <taxon>Autobranchia</taxon>
        <taxon>Pteriomorphia</taxon>
        <taxon>Pterioida</taxon>
        <taxon>Pterioidea</taxon>
        <taxon>Pteriidae</taxon>
        <taxon>Pinctada</taxon>
    </lineage>
</organism>
<evidence type="ECO:0000256" key="1">
    <source>
        <dbReference type="SAM" id="Phobius"/>
    </source>
</evidence>
<dbReference type="AlphaFoldDB" id="A0AA88XQP0"/>
<sequence>MIRFYPYISSCYFVLQDPVKFWFIFLIGVVITFQCVTTDIFIFRTIPPNPPPLTPAHTTPMGNFTRVTYNWITLNTAGSTKPQLHDDVTVLP</sequence>
<dbReference type="EMBL" id="VSWD01000010">
    <property type="protein sequence ID" value="KAK3090065.1"/>
    <property type="molecule type" value="Genomic_DNA"/>
</dbReference>
<gene>
    <name evidence="2" type="ORF">FSP39_008903</name>
</gene>
<dbReference type="Proteomes" id="UP001186944">
    <property type="component" value="Unassembled WGS sequence"/>
</dbReference>
<name>A0AA88XQP0_PINIB</name>
<comment type="caution">
    <text evidence="2">The sequence shown here is derived from an EMBL/GenBank/DDBJ whole genome shotgun (WGS) entry which is preliminary data.</text>
</comment>
<proteinExistence type="predicted"/>
<evidence type="ECO:0000313" key="3">
    <source>
        <dbReference type="Proteomes" id="UP001186944"/>
    </source>
</evidence>
<protein>
    <submittedName>
        <fullName evidence="2">Uncharacterized protein</fullName>
    </submittedName>
</protein>
<reference evidence="2" key="1">
    <citation type="submission" date="2019-08" db="EMBL/GenBank/DDBJ databases">
        <title>The improved chromosome-level genome for the pearl oyster Pinctada fucata martensii using PacBio sequencing and Hi-C.</title>
        <authorList>
            <person name="Zheng Z."/>
        </authorList>
    </citation>
    <scope>NUCLEOTIDE SEQUENCE</scope>
    <source>
        <strain evidence="2">ZZ-2019</strain>
        <tissue evidence="2">Adductor muscle</tissue>
    </source>
</reference>
<keyword evidence="3" id="KW-1185">Reference proteome</keyword>
<keyword evidence="1" id="KW-0812">Transmembrane</keyword>
<evidence type="ECO:0000313" key="2">
    <source>
        <dbReference type="EMBL" id="KAK3090065.1"/>
    </source>
</evidence>
<keyword evidence="1" id="KW-1133">Transmembrane helix</keyword>
<feature type="transmembrane region" description="Helical" evidence="1">
    <location>
        <begin position="21"/>
        <end position="43"/>
    </location>
</feature>